<dbReference type="Pfam" id="PF00196">
    <property type="entry name" value="GerE"/>
    <property type="match status" value="1"/>
</dbReference>
<dbReference type="EMBL" id="BNDW01000019">
    <property type="protein sequence ID" value="GHI22514.1"/>
    <property type="molecule type" value="Genomic_DNA"/>
</dbReference>
<evidence type="ECO:0000313" key="9">
    <source>
        <dbReference type="Proteomes" id="UP001052739"/>
    </source>
</evidence>
<evidence type="ECO:0000259" key="6">
    <source>
        <dbReference type="PROSITE" id="PS50043"/>
    </source>
</evidence>
<comment type="caution">
    <text evidence="8">The sequence shown here is derived from an EMBL/GenBank/DDBJ whole genome shotgun (WGS) entry which is preliminary data.</text>
</comment>
<dbReference type="Gene3D" id="3.40.50.2300">
    <property type="match status" value="1"/>
</dbReference>
<dbReference type="InterPro" id="IPR001789">
    <property type="entry name" value="Sig_transdc_resp-reg_receiver"/>
</dbReference>
<feature type="domain" description="HTH luxR-type" evidence="6">
    <location>
        <begin position="156"/>
        <end position="221"/>
    </location>
</feature>
<dbReference type="Proteomes" id="UP001052739">
    <property type="component" value="Unassembled WGS sequence"/>
</dbReference>
<keyword evidence="3 8" id="KW-0238">DNA-binding</keyword>
<keyword evidence="9" id="KW-1185">Reference proteome</keyword>
<dbReference type="InterPro" id="IPR000792">
    <property type="entry name" value="Tscrpt_reg_LuxR_C"/>
</dbReference>
<evidence type="ECO:0000256" key="5">
    <source>
        <dbReference type="PROSITE-ProRule" id="PRU00169"/>
    </source>
</evidence>
<dbReference type="PROSITE" id="PS50043">
    <property type="entry name" value="HTH_LUXR_2"/>
    <property type="match status" value="1"/>
</dbReference>
<dbReference type="PANTHER" id="PTHR43214">
    <property type="entry name" value="TWO-COMPONENT RESPONSE REGULATOR"/>
    <property type="match status" value="1"/>
</dbReference>
<sequence>MDGTAGATAEVTVVVVDGDPVFRMGMTALLGAVDGLAVVAEAATADEAVAAVERLRPRVVVTDLCPDREGGSGIDAVQRLLRPRPQPAVLVVTVAADDDSVLASLRSGARGYLLKGAGPAEVARAVWAVANGETLLGPAVGRLVAARLAGPHPGRPGPVLRGLTPREHEVLDLVARGLGNEAIARRLTVSPKTVRNHVSAVLTKLHTASRAEAIVRAREAGLGGGR</sequence>
<dbReference type="SMART" id="SM00448">
    <property type="entry name" value="REC"/>
    <property type="match status" value="1"/>
</dbReference>
<evidence type="ECO:0000313" key="8">
    <source>
        <dbReference type="EMBL" id="GHI22514.1"/>
    </source>
</evidence>
<gene>
    <name evidence="8" type="ORF">Shyd_38850</name>
</gene>
<dbReference type="PROSITE" id="PS00622">
    <property type="entry name" value="HTH_LUXR_1"/>
    <property type="match status" value="1"/>
</dbReference>
<dbReference type="InterPro" id="IPR039420">
    <property type="entry name" value="WalR-like"/>
</dbReference>
<evidence type="ECO:0000256" key="4">
    <source>
        <dbReference type="ARBA" id="ARBA00023163"/>
    </source>
</evidence>
<name>A0ABQ3PC00_9ACTN</name>
<feature type="domain" description="Response regulatory" evidence="7">
    <location>
        <begin position="12"/>
        <end position="130"/>
    </location>
</feature>
<organism evidence="8 9">
    <name type="scientific">Streptomyces hydrogenans</name>
    <dbReference type="NCBI Taxonomy" id="1873719"/>
    <lineage>
        <taxon>Bacteria</taxon>
        <taxon>Bacillati</taxon>
        <taxon>Actinomycetota</taxon>
        <taxon>Actinomycetes</taxon>
        <taxon>Kitasatosporales</taxon>
        <taxon>Streptomycetaceae</taxon>
        <taxon>Streptomyces</taxon>
    </lineage>
</organism>
<evidence type="ECO:0000256" key="1">
    <source>
        <dbReference type="ARBA" id="ARBA00022553"/>
    </source>
</evidence>
<dbReference type="InterPro" id="IPR011006">
    <property type="entry name" value="CheY-like_superfamily"/>
</dbReference>
<dbReference type="InterPro" id="IPR058245">
    <property type="entry name" value="NreC/VraR/RcsB-like_REC"/>
</dbReference>
<keyword evidence="4" id="KW-0804">Transcription</keyword>
<feature type="modified residue" description="4-aspartylphosphate" evidence="5">
    <location>
        <position position="63"/>
    </location>
</feature>
<keyword evidence="2" id="KW-0805">Transcription regulation</keyword>
<dbReference type="InterPro" id="IPR016032">
    <property type="entry name" value="Sig_transdc_resp-reg_C-effctor"/>
</dbReference>
<keyword evidence="1 5" id="KW-0597">Phosphoprotein</keyword>
<dbReference type="SMART" id="SM00421">
    <property type="entry name" value="HTH_LUXR"/>
    <property type="match status" value="1"/>
</dbReference>
<protein>
    <submittedName>
        <fullName evidence="8">DNA-binding response regulator</fullName>
    </submittedName>
</protein>
<proteinExistence type="predicted"/>
<evidence type="ECO:0000256" key="3">
    <source>
        <dbReference type="ARBA" id="ARBA00023125"/>
    </source>
</evidence>
<reference evidence="8" key="1">
    <citation type="submission" date="2024-05" db="EMBL/GenBank/DDBJ databases">
        <title>Whole genome shotgun sequence of Streptomyces hydrogenans NBRC 13475.</title>
        <authorList>
            <person name="Komaki H."/>
            <person name="Tamura T."/>
        </authorList>
    </citation>
    <scope>NUCLEOTIDE SEQUENCE</scope>
    <source>
        <strain evidence="8">NBRC 13475</strain>
    </source>
</reference>
<dbReference type="CDD" id="cd17535">
    <property type="entry name" value="REC_NarL-like"/>
    <property type="match status" value="1"/>
</dbReference>
<dbReference type="SUPFAM" id="SSF52172">
    <property type="entry name" value="CheY-like"/>
    <property type="match status" value="1"/>
</dbReference>
<accession>A0ABQ3PC00</accession>
<evidence type="ECO:0000259" key="7">
    <source>
        <dbReference type="PROSITE" id="PS50110"/>
    </source>
</evidence>
<dbReference type="Pfam" id="PF00072">
    <property type="entry name" value="Response_reg"/>
    <property type="match status" value="1"/>
</dbReference>
<evidence type="ECO:0000256" key="2">
    <source>
        <dbReference type="ARBA" id="ARBA00023015"/>
    </source>
</evidence>
<dbReference type="CDD" id="cd06170">
    <property type="entry name" value="LuxR_C_like"/>
    <property type="match status" value="1"/>
</dbReference>
<dbReference type="SUPFAM" id="SSF46894">
    <property type="entry name" value="C-terminal effector domain of the bipartite response regulators"/>
    <property type="match status" value="1"/>
</dbReference>
<dbReference type="GO" id="GO:0003677">
    <property type="term" value="F:DNA binding"/>
    <property type="evidence" value="ECO:0007669"/>
    <property type="project" value="UniProtKB-KW"/>
</dbReference>
<dbReference type="PROSITE" id="PS50110">
    <property type="entry name" value="RESPONSE_REGULATORY"/>
    <property type="match status" value="1"/>
</dbReference>
<dbReference type="PANTHER" id="PTHR43214:SF24">
    <property type="entry name" value="TRANSCRIPTIONAL REGULATORY PROTEIN NARL-RELATED"/>
    <property type="match status" value="1"/>
</dbReference>
<dbReference type="RefSeq" id="WP_226651841.1">
    <property type="nucleotide sequence ID" value="NZ_BNDW01000019.1"/>
</dbReference>
<dbReference type="PRINTS" id="PR00038">
    <property type="entry name" value="HTHLUXR"/>
</dbReference>